<dbReference type="PIRSF" id="PIRSF000350">
    <property type="entry name" value="Mercury_reductase_MerA"/>
    <property type="match status" value="1"/>
</dbReference>
<keyword evidence="4" id="KW-0521">NADP</keyword>
<evidence type="ECO:0000256" key="1">
    <source>
        <dbReference type="ARBA" id="ARBA00007532"/>
    </source>
</evidence>
<feature type="domain" description="FAD/NAD(P)-binding" evidence="12">
    <location>
        <begin position="8"/>
        <end position="317"/>
    </location>
</feature>
<dbReference type="Proteomes" id="UP001214043">
    <property type="component" value="Chromosome"/>
</dbReference>
<evidence type="ECO:0000256" key="6">
    <source>
        <dbReference type="ARBA" id="ARBA00023157"/>
    </source>
</evidence>
<evidence type="ECO:0000256" key="8">
    <source>
        <dbReference type="PIRSR" id="PIRSR000350-3"/>
    </source>
</evidence>
<keyword evidence="6" id="KW-1015">Disulfide bond</keyword>
<evidence type="ECO:0000256" key="3">
    <source>
        <dbReference type="ARBA" id="ARBA00022827"/>
    </source>
</evidence>
<dbReference type="EMBL" id="CP118166">
    <property type="protein sequence ID" value="WDI30279.1"/>
    <property type="molecule type" value="Genomic_DNA"/>
</dbReference>
<evidence type="ECO:0000313" key="13">
    <source>
        <dbReference type="EMBL" id="WDI30279.1"/>
    </source>
</evidence>
<dbReference type="InterPro" id="IPR012999">
    <property type="entry name" value="Pyr_OxRdtase_I_AS"/>
</dbReference>
<keyword evidence="2 10" id="KW-0285">Flavoprotein</keyword>
<feature type="disulfide bond" description="Redox-active" evidence="9">
    <location>
        <begin position="44"/>
        <end position="49"/>
    </location>
</feature>
<dbReference type="PANTHER" id="PTHR43014:SF2">
    <property type="entry name" value="MERCURIC REDUCTASE"/>
    <property type="match status" value="1"/>
</dbReference>
<feature type="binding site" evidence="8">
    <location>
        <position position="201"/>
    </location>
    <ligand>
        <name>NAD(+)</name>
        <dbReference type="ChEBI" id="CHEBI:57540"/>
    </ligand>
</feature>
<evidence type="ECO:0000313" key="14">
    <source>
        <dbReference type="Proteomes" id="UP001214043"/>
    </source>
</evidence>
<keyword evidence="8" id="KW-0520">NAD</keyword>
<keyword evidence="5 10" id="KW-0560">Oxidoreductase</keyword>
<evidence type="ECO:0000256" key="4">
    <source>
        <dbReference type="ARBA" id="ARBA00022857"/>
    </source>
</evidence>
<evidence type="ECO:0000256" key="5">
    <source>
        <dbReference type="ARBA" id="ARBA00023002"/>
    </source>
</evidence>
<sequence length="470" mass="50864">MPQTLKADLCVIGAGSGGLSIAAGAAQLGRKVILIEKGEMGGDCLNTGCVPSKALIAAAARAHAMRNAGKYGLTAIDPDIDFAAVMDHVHAAIAAIEPNDSQERFEKLGVKVLREKATFTGPRELEAGEYNVKAKHFVIATGSRPFIPPIEGFKETPFFTNETIFQNKARPVHLIIIGGGPIGVEMAQAHRRLGSETTLIEGGTILNREDSDLTSVVREQLLSDGVQLLEHTKAARAEKTESGIRITTDKGTVDGTHLLIAVGRKPVVEELNLGPAGVDYDERGVKTDARLRTSNKRIYAVGDVTGGRQFTHVAGYHASVVVRNILFKMPSKNRENFSPRVTYCDPELAQVGLTENEAREKHKDIRIATWPFTDNDRAITEKDTRGHVKIITNKKGLILGAGIVGKEAGDLLAPWIMAVTEGLKIRAFTDMIAPYPTRSEAGKRAAGAWYTPTLFSNKTRSLVRLLSTFD</sequence>
<dbReference type="InterPro" id="IPR023753">
    <property type="entry name" value="FAD/NAD-binding_dom"/>
</dbReference>
<evidence type="ECO:0000256" key="9">
    <source>
        <dbReference type="PIRSR" id="PIRSR000350-4"/>
    </source>
</evidence>
<dbReference type="InterPro" id="IPR016156">
    <property type="entry name" value="FAD/NAD-linked_Rdtase_dimer_sf"/>
</dbReference>
<comment type="cofactor">
    <cofactor evidence="8">
        <name>FAD</name>
        <dbReference type="ChEBI" id="CHEBI:57692"/>
    </cofactor>
    <text evidence="8">Binds 1 FAD per subunit.</text>
</comment>
<feature type="binding site" evidence="8">
    <location>
        <position position="303"/>
    </location>
    <ligand>
        <name>FAD</name>
        <dbReference type="ChEBI" id="CHEBI:57692"/>
    </ligand>
</feature>
<feature type="binding site" evidence="8">
    <location>
        <position position="263"/>
    </location>
    <ligand>
        <name>NAD(+)</name>
        <dbReference type="ChEBI" id="CHEBI:57540"/>
    </ligand>
</feature>
<keyword evidence="8" id="KW-0547">Nucleotide-binding</keyword>
<dbReference type="PROSITE" id="PS00076">
    <property type="entry name" value="PYRIDINE_REDOX_1"/>
    <property type="match status" value="1"/>
</dbReference>
<dbReference type="Gene3D" id="3.30.390.30">
    <property type="match status" value="1"/>
</dbReference>
<dbReference type="GO" id="GO:0050660">
    <property type="term" value="F:flavin adenine dinucleotide binding"/>
    <property type="evidence" value="ECO:0007669"/>
    <property type="project" value="TreeGrafter"/>
</dbReference>
<dbReference type="Pfam" id="PF07992">
    <property type="entry name" value="Pyr_redox_2"/>
    <property type="match status" value="1"/>
</dbReference>
<dbReference type="InterPro" id="IPR004099">
    <property type="entry name" value="Pyr_nucl-diS_OxRdtase_dimer"/>
</dbReference>
<reference evidence="13" key="1">
    <citation type="submission" date="2023-02" db="EMBL/GenBank/DDBJ databases">
        <title>Genome sequence of Hyphococcus flavus.</title>
        <authorList>
            <person name="Rong J.-C."/>
            <person name="Zhao Q."/>
            <person name="Yi M."/>
            <person name="Wu J.-Y."/>
        </authorList>
    </citation>
    <scope>NUCLEOTIDE SEQUENCE</scope>
    <source>
        <strain evidence="13">MCCC 1K03223</strain>
    </source>
</reference>
<organism evidence="13 14">
    <name type="scientific">Hyphococcus flavus</name>
    <dbReference type="NCBI Taxonomy" id="1866326"/>
    <lineage>
        <taxon>Bacteria</taxon>
        <taxon>Pseudomonadati</taxon>
        <taxon>Pseudomonadota</taxon>
        <taxon>Alphaproteobacteria</taxon>
        <taxon>Parvularculales</taxon>
        <taxon>Parvularculaceae</taxon>
        <taxon>Hyphococcus</taxon>
    </lineage>
</organism>
<evidence type="ECO:0000256" key="10">
    <source>
        <dbReference type="RuleBase" id="RU003691"/>
    </source>
</evidence>
<keyword evidence="3 8" id="KW-0274">FAD</keyword>
<keyword evidence="7 10" id="KW-0676">Redox-active center</keyword>
<dbReference type="Pfam" id="PF02852">
    <property type="entry name" value="Pyr_redox_dim"/>
    <property type="match status" value="1"/>
</dbReference>
<gene>
    <name evidence="13" type="ORF">PUV54_09945</name>
</gene>
<dbReference type="GO" id="GO:0003955">
    <property type="term" value="F:NAD(P)H dehydrogenase (quinone) activity"/>
    <property type="evidence" value="ECO:0007669"/>
    <property type="project" value="TreeGrafter"/>
</dbReference>
<feature type="binding site" evidence="8">
    <location>
        <begin position="178"/>
        <end position="185"/>
    </location>
    <ligand>
        <name>NAD(+)</name>
        <dbReference type="ChEBI" id="CHEBI:57540"/>
    </ligand>
</feature>
<dbReference type="GO" id="GO:0016668">
    <property type="term" value="F:oxidoreductase activity, acting on a sulfur group of donors, NAD(P) as acceptor"/>
    <property type="evidence" value="ECO:0007669"/>
    <property type="project" value="InterPro"/>
</dbReference>
<evidence type="ECO:0000256" key="2">
    <source>
        <dbReference type="ARBA" id="ARBA00022630"/>
    </source>
</evidence>
<keyword evidence="14" id="KW-1185">Reference proteome</keyword>
<proteinExistence type="inferred from homology"/>
<dbReference type="SUPFAM" id="SSF51905">
    <property type="entry name" value="FAD/NAD(P)-binding domain"/>
    <property type="match status" value="1"/>
</dbReference>
<feature type="binding site" evidence="8">
    <location>
        <begin position="141"/>
        <end position="143"/>
    </location>
    <ligand>
        <name>FAD</name>
        <dbReference type="ChEBI" id="CHEBI:57692"/>
    </ligand>
</feature>
<dbReference type="InterPro" id="IPR036188">
    <property type="entry name" value="FAD/NAD-bd_sf"/>
</dbReference>
<dbReference type="FunFam" id="3.30.390.30:FF:000001">
    <property type="entry name" value="Dihydrolipoyl dehydrogenase"/>
    <property type="match status" value="1"/>
</dbReference>
<evidence type="ECO:0000259" key="12">
    <source>
        <dbReference type="Pfam" id="PF07992"/>
    </source>
</evidence>
<evidence type="ECO:0000256" key="7">
    <source>
        <dbReference type="ARBA" id="ARBA00023284"/>
    </source>
</evidence>
<dbReference type="PRINTS" id="PR00368">
    <property type="entry name" value="FADPNR"/>
</dbReference>
<dbReference type="Gene3D" id="3.50.50.60">
    <property type="entry name" value="FAD/NAD(P)-binding domain"/>
    <property type="match status" value="2"/>
</dbReference>
<name>A0AAE9ZA15_9PROT</name>
<dbReference type="RefSeq" id="WP_274492076.1">
    <property type="nucleotide sequence ID" value="NZ_CP118166.1"/>
</dbReference>
<accession>A0AAE9ZA15</accession>
<dbReference type="PANTHER" id="PTHR43014">
    <property type="entry name" value="MERCURIC REDUCTASE"/>
    <property type="match status" value="1"/>
</dbReference>
<dbReference type="SUPFAM" id="SSF55424">
    <property type="entry name" value="FAD/NAD-linked reductases, dimerisation (C-terminal) domain"/>
    <property type="match status" value="1"/>
</dbReference>
<dbReference type="AlphaFoldDB" id="A0AAE9ZA15"/>
<dbReference type="InterPro" id="IPR001100">
    <property type="entry name" value="Pyr_nuc-diS_OxRdtase"/>
</dbReference>
<dbReference type="PRINTS" id="PR00411">
    <property type="entry name" value="PNDRDTASEI"/>
</dbReference>
<feature type="binding site" evidence="8">
    <location>
        <position position="53"/>
    </location>
    <ligand>
        <name>FAD</name>
        <dbReference type="ChEBI" id="CHEBI:57692"/>
    </ligand>
</feature>
<dbReference type="KEGG" id="hfl:PUV54_09945"/>
<protein>
    <submittedName>
        <fullName evidence="13">FAD-dependent oxidoreductase</fullName>
    </submittedName>
</protein>
<comment type="similarity">
    <text evidence="1 10">Belongs to the class-I pyridine nucleotide-disulfide oxidoreductase family.</text>
</comment>
<feature type="domain" description="Pyridine nucleotide-disulphide oxidoreductase dimerisation" evidence="11">
    <location>
        <begin position="339"/>
        <end position="445"/>
    </location>
</feature>
<evidence type="ECO:0000259" key="11">
    <source>
        <dbReference type="Pfam" id="PF02852"/>
    </source>
</evidence>